<proteinExistence type="predicted"/>
<dbReference type="Proteomes" id="UP000663851">
    <property type="component" value="Unassembled WGS sequence"/>
</dbReference>
<comment type="caution">
    <text evidence="1">The sequence shown here is derived from an EMBL/GenBank/DDBJ whole genome shotgun (WGS) entry which is preliminary data.</text>
</comment>
<evidence type="ECO:0000313" key="1">
    <source>
        <dbReference type="EMBL" id="CAF4628727.1"/>
    </source>
</evidence>
<feature type="non-terminal residue" evidence="1">
    <location>
        <position position="1"/>
    </location>
</feature>
<feature type="non-terminal residue" evidence="1">
    <location>
        <position position="80"/>
    </location>
</feature>
<reference evidence="1" key="1">
    <citation type="submission" date="2021-02" db="EMBL/GenBank/DDBJ databases">
        <authorList>
            <person name="Nowell W R."/>
        </authorList>
    </citation>
    <scope>NUCLEOTIDE SEQUENCE</scope>
</reference>
<organism evidence="1 2">
    <name type="scientific">Rotaria socialis</name>
    <dbReference type="NCBI Taxonomy" id="392032"/>
    <lineage>
        <taxon>Eukaryota</taxon>
        <taxon>Metazoa</taxon>
        <taxon>Spiralia</taxon>
        <taxon>Gnathifera</taxon>
        <taxon>Rotifera</taxon>
        <taxon>Eurotatoria</taxon>
        <taxon>Bdelloidea</taxon>
        <taxon>Philodinida</taxon>
        <taxon>Philodinidae</taxon>
        <taxon>Rotaria</taxon>
    </lineage>
</organism>
<protein>
    <submittedName>
        <fullName evidence="1">Uncharacterized protein</fullName>
    </submittedName>
</protein>
<name>A0A821DZ06_9BILA</name>
<accession>A0A821DZ06</accession>
<dbReference type="EMBL" id="CAJOBO010017635">
    <property type="protein sequence ID" value="CAF4628727.1"/>
    <property type="molecule type" value="Genomic_DNA"/>
</dbReference>
<gene>
    <name evidence="1" type="ORF">HFQ381_LOCUS34614</name>
</gene>
<sequence>LFADGNDFSWETIEKNRNIYYQKQAANEISTEVEQTISLISSALNIHLNLGQILTVNTSSIFMSMETISVGSLSNKSIEQ</sequence>
<dbReference type="AlphaFoldDB" id="A0A821DZ06"/>
<evidence type="ECO:0000313" key="2">
    <source>
        <dbReference type="Proteomes" id="UP000663851"/>
    </source>
</evidence>